<dbReference type="GO" id="GO:0022857">
    <property type="term" value="F:transmembrane transporter activity"/>
    <property type="evidence" value="ECO:0007669"/>
    <property type="project" value="InterPro"/>
</dbReference>
<dbReference type="PANTHER" id="PTHR23514:SF13">
    <property type="entry name" value="INNER MEMBRANE PROTEIN YBJJ"/>
    <property type="match status" value="1"/>
</dbReference>
<feature type="non-terminal residue" evidence="7">
    <location>
        <position position="100"/>
    </location>
</feature>
<organism evidence="7 8">
    <name type="scientific">Streptomyces populi</name>
    <dbReference type="NCBI Taxonomy" id="2058924"/>
    <lineage>
        <taxon>Bacteria</taxon>
        <taxon>Bacillati</taxon>
        <taxon>Actinomycetota</taxon>
        <taxon>Actinomycetes</taxon>
        <taxon>Kitasatosporales</taxon>
        <taxon>Streptomycetaceae</taxon>
        <taxon>Streptomyces</taxon>
    </lineage>
</organism>
<keyword evidence="2 5" id="KW-0812">Transmembrane</keyword>
<evidence type="ECO:0000256" key="5">
    <source>
        <dbReference type="SAM" id="Phobius"/>
    </source>
</evidence>
<gene>
    <name evidence="7" type="ORF">CW362_30285</name>
</gene>
<evidence type="ECO:0000313" key="7">
    <source>
        <dbReference type="EMBL" id="PKT69342.1"/>
    </source>
</evidence>
<evidence type="ECO:0000259" key="6">
    <source>
        <dbReference type="PROSITE" id="PS50850"/>
    </source>
</evidence>
<dbReference type="Gene3D" id="1.20.1250.20">
    <property type="entry name" value="MFS general substrate transporter like domains"/>
    <property type="match status" value="1"/>
</dbReference>
<comment type="caution">
    <text evidence="7">The sequence shown here is derived from an EMBL/GenBank/DDBJ whole genome shotgun (WGS) entry which is preliminary data.</text>
</comment>
<feature type="transmembrane region" description="Helical" evidence="5">
    <location>
        <begin position="20"/>
        <end position="39"/>
    </location>
</feature>
<dbReference type="GO" id="GO:0005886">
    <property type="term" value="C:plasma membrane"/>
    <property type="evidence" value="ECO:0007669"/>
    <property type="project" value="UniProtKB-SubCell"/>
</dbReference>
<dbReference type="InterPro" id="IPR051788">
    <property type="entry name" value="MFS_Transporter"/>
</dbReference>
<feature type="transmembrane region" description="Helical" evidence="5">
    <location>
        <begin position="76"/>
        <end position="99"/>
    </location>
</feature>
<keyword evidence="3 5" id="KW-1133">Transmembrane helix</keyword>
<evidence type="ECO:0000313" key="8">
    <source>
        <dbReference type="Proteomes" id="UP000236178"/>
    </source>
</evidence>
<dbReference type="InterPro" id="IPR020846">
    <property type="entry name" value="MFS_dom"/>
</dbReference>
<dbReference type="InterPro" id="IPR036259">
    <property type="entry name" value="MFS_trans_sf"/>
</dbReference>
<dbReference type="SUPFAM" id="SSF103473">
    <property type="entry name" value="MFS general substrate transporter"/>
    <property type="match status" value="1"/>
</dbReference>
<keyword evidence="4 5" id="KW-0472">Membrane</keyword>
<evidence type="ECO:0000256" key="3">
    <source>
        <dbReference type="ARBA" id="ARBA00022989"/>
    </source>
</evidence>
<name>A0A2I0SHD8_9ACTN</name>
<keyword evidence="8" id="KW-1185">Reference proteome</keyword>
<sequence length="100" mass="10293">MFVTVDGMERSLRAARVATYVYFVLCGTLMGAWVVHIPAAEERVGVSHATLGGLLVLLGLGAFAGMQVAGPLTDRFGARVVVPVGGVLCGAALILPALAR</sequence>
<dbReference type="EMBL" id="PJOS01000078">
    <property type="protein sequence ID" value="PKT69342.1"/>
    <property type="molecule type" value="Genomic_DNA"/>
</dbReference>
<accession>A0A2I0SHD8</accession>
<evidence type="ECO:0000256" key="4">
    <source>
        <dbReference type="ARBA" id="ARBA00023136"/>
    </source>
</evidence>
<feature type="transmembrane region" description="Helical" evidence="5">
    <location>
        <begin position="51"/>
        <end position="70"/>
    </location>
</feature>
<comment type="subcellular location">
    <subcellularLocation>
        <location evidence="1">Cell membrane</location>
        <topology evidence="1">Multi-pass membrane protein</topology>
    </subcellularLocation>
</comment>
<dbReference type="PANTHER" id="PTHR23514">
    <property type="entry name" value="BYPASS OF STOP CODON PROTEIN 6"/>
    <property type="match status" value="1"/>
</dbReference>
<dbReference type="Proteomes" id="UP000236178">
    <property type="component" value="Unassembled WGS sequence"/>
</dbReference>
<dbReference type="PROSITE" id="PS50850">
    <property type="entry name" value="MFS"/>
    <property type="match status" value="1"/>
</dbReference>
<reference evidence="7 8" key="1">
    <citation type="submission" date="2017-12" db="EMBL/GenBank/DDBJ databases">
        <title>Streptomyces populusis sp. nov., a novel endophytic actinobacterium isolated from stems of Populus adenopoda Maxim.</title>
        <authorList>
            <person name="Wang Z."/>
        </authorList>
    </citation>
    <scope>NUCLEOTIDE SEQUENCE [LARGE SCALE GENOMIC DNA]</scope>
    <source>
        <strain evidence="7 8">A249</strain>
    </source>
</reference>
<feature type="domain" description="Major facilitator superfamily (MFS) profile" evidence="6">
    <location>
        <begin position="11"/>
        <end position="100"/>
    </location>
</feature>
<dbReference type="AlphaFoldDB" id="A0A2I0SHD8"/>
<proteinExistence type="predicted"/>
<protein>
    <submittedName>
        <fullName evidence="7">MFS transporter</fullName>
    </submittedName>
</protein>
<evidence type="ECO:0000256" key="2">
    <source>
        <dbReference type="ARBA" id="ARBA00022692"/>
    </source>
</evidence>
<evidence type="ECO:0000256" key="1">
    <source>
        <dbReference type="ARBA" id="ARBA00004651"/>
    </source>
</evidence>